<reference evidence="2" key="1">
    <citation type="submission" date="2020-07" db="EMBL/GenBank/DDBJ databases">
        <title>Multicomponent nature underlies the extraordinary mechanical properties of spider dragline silk.</title>
        <authorList>
            <person name="Kono N."/>
            <person name="Nakamura H."/>
            <person name="Mori M."/>
            <person name="Yoshida Y."/>
            <person name="Ohtoshi R."/>
            <person name="Malay A.D."/>
            <person name="Moran D.A.P."/>
            <person name="Tomita M."/>
            <person name="Numata K."/>
            <person name="Arakawa K."/>
        </authorList>
    </citation>
    <scope>NUCLEOTIDE SEQUENCE</scope>
</reference>
<comment type="caution">
    <text evidence="2">The sequence shown here is derived from an EMBL/GenBank/DDBJ whole genome shotgun (WGS) entry which is preliminary data.</text>
</comment>
<name>A0A8X6G3L4_TRICU</name>
<dbReference type="Gene3D" id="2.30.30.190">
    <property type="entry name" value="CAP Gly-rich-like domain"/>
    <property type="match status" value="1"/>
</dbReference>
<dbReference type="EMBL" id="BMAO01004583">
    <property type="protein sequence ID" value="GFQ95557.1"/>
    <property type="molecule type" value="Genomic_DNA"/>
</dbReference>
<dbReference type="PROSITE" id="PS50245">
    <property type="entry name" value="CAP_GLY_2"/>
    <property type="match status" value="1"/>
</dbReference>
<protein>
    <recommendedName>
        <fullName evidence="1">CAP-Gly domain-containing protein</fullName>
    </recommendedName>
</protein>
<evidence type="ECO:0000259" key="1">
    <source>
        <dbReference type="PROSITE" id="PS50245"/>
    </source>
</evidence>
<gene>
    <name evidence="2" type="primary">AVEN_243839_1</name>
    <name evidence="2" type="ORF">TNCT_133231</name>
</gene>
<proteinExistence type="predicted"/>
<dbReference type="InterPro" id="IPR000938">
    <property type="entry name" value="CAP-Gly_domain"/>
</dbReference>
<dbReference type="Pfam" id="PF01302">
    <property type="entry name" value="CAP_GLY"/>
    <property type="match status" value="1"/>
</dbReference>
<dbReference type="SMART" id="SM01052">
    <property type="entry name" value="CAP_GLY"/>
    <property type="match status" value="1"/>
</dbReference>
<evidence type="ECO:0000313" key="3">
    <source>
        <dbReference type="Proteomes" id="UP000887116"/>
    </source>
</evidence>
<keyword evidence="3" id="KW-1185">Reference proteome</keyword>
<dbReference type="InterPro" id="IPR036859">
    <property type="entry name" value="CAP-Gly_dom_sf"/>
</dbReference>
<dbReference type="SUPFAM" id="SSF74924">
    <property type="entry name" value="Cap-Gly domain"/>
    <property type="match status" value="1"/>
</dbReference>
<sequence>MTETCFAHLTWDKLIGQRVCIKGINYGTLRYFGKIICNDGLWCGIELDEPIGETNGISNNVRYFTCKDNYGIFVPLHEVTELNDRAKTDTELCFKNNITKESDVNYFASDSNVCKTDDSFIKPREIPEELKENYSNYNSNVDLNKTFDIFKGLEPKQLSDIAETSFERLDKCTFSCINEKKESLPKKSEQENIDRLDSEESLGIISDLLTEDMTFDLCKAAQDFSDQNLNEIVHNLDDSSVFVFSPPNNCINKVNLFLKNNTTPLDYFENEHRCSSTPKSSVNSQFKIKETNVTNDAQWHFLQIEKDVEPIIAGSNQIKFEIDFDVDDFKNSRPLTSTSKAFSPPQLISSLLLNEGFDKNSGGGNSTLQEVFEVKEETRDLNKTQTLSDIDKINCNRRTGSIQNCPDILNCTFNIKSSVSLETASLVGNSNFSSAKNVSSSIDGKLEKTGILNSTFVLSEGKNNYIPDCERTFIINYSPTKATNAKCSFNLEEDVTNKTFCEKSDCKNKTHDRIDLLQCDNNYVTEMRASEYPKQIFNVTSENSDKELKLHYEMGLSLCDEESVDKIKSVILPLVENANIENKSPSDDFCDESKKHKDVASVKFSKSGRNKTDGQYNSDKKKTHEIITNDTFSECYKDEIQTSLSDDLANKLKIQKSTLIENAMVEIKVYDDNSSKKLETQKPITSAAYPKNTNGEIFFHFDNDFSDVKTQQAFTEASFAKHESDMRTNEETNLTLCTDASDKTESLKSQALIKNIFLENASREVNINLNQTGIVSTEGTSQKFSVVTNTVFSEKTQIKTRYQHLSNSNSKFSEEAKFIKSQPNGNAFFSEKDCKKDKSFSKIHSFQLNRDARNKSLAKPTKIVCSKKVTKEISTLPVNKSNIYKSKTANNKVSEFNSTFSTSCSNNLSSDSKTVKEIKRASFPPETSTKVSNTLWHRTYFKKPLQTSSKVSVNELVPKFKAPVNGKKSNISTNTQVTFKSFSQSVYFTNAEEQTKNQETKNPGSVIGNCKKVLKSTEQNIPKLLHTASLEAKYSELKSAPVIACSVQRCDDILNSCKIADLPSNNDDLFQIEIKKNSKKFNKDYSVSNLPVRKLSNSVCDNINKNCISKPEIKEKDMSVAKVCQLGTSKNAVNGKILNIAKPRYSLLPHVKLCTKNTAEENGNEGSYNKMLSFASRKSVIPKKSNESDIPANKVAQFKSQMNTSAEGKKENIRTTTWNSRLPLSSKSTKVTTLADIKSNFNRRLSLRPVSEISKGSSSIARPNEAQNVLKNLKNPQIQDSQKIAKKLPQLQKLQNARSYNKKS</sequence>
<organism evidence="2 3">
    <name type="scientific">Trichonephila clavata</name>
    <name type="common">Joro spider</name>
    <name type="synonym">Nephila clavata</name>
    <dbReference type="NCBI Taxonomy" id="2740835"/>
    <lineage>
        <taxon>Eukaryota</taxon>
        <taxon>Metazoa</taxon>
        <taxon>Ecdysozoa</taxon>
        <taxon>Arthropoda</taxon>
        <taxon>Chelicerata</taxon>
        <taxon>Arachnida</taxon>
        <taxon>Araneae</taxon>
        <taxon>Araneomorphae</taxon>
        <taxon>Entelegynae</taxon>
        <taxon>Araneoidea</taxon>
        <taxon>Nephilidae</taxon>
        <taxon>Trichonephila</taxon>
    </lineage>
</organism>
<dbReference type="PANTHER" id="PTHR13958:SF3">
    <property type="entry name" value="CAP-GLY DOMAIN-CONTAINING PROTEIN-RELATED"/>
    <property type="match status" value="1"/>
</dbReference>
<dbReference type="GO" id="GO:0008017">
    <property type="term" value="F:microtubule binding"/>
    <property type="evidence" value="ECO:0007669"/>
    <property type="project" value="InterPro"/>
</dbReference>
<accession>A0A8X6G3L4</accession>
<evidence type="ECO:0000313" key="2">
    <source>
        <dbReference type="EMBL" id="GFQ95557.1"/>
    </source>
</evidence>
<dbReference type="OrthoDB" id="6428256at2759"/>
<dbReference type="GO" id="GO:0034453">
    <property type="term" value="P:microtubule anchoring"/>
    <property type="evidence" value="ECO:0007669"/>
    <property type="project" value="InterPro"/>
</dbReference>
<dbReference type="Proteomes" id="UP000887116">
    <property type="component" value="Unassembled WGS sequence"/>
</dbReference>
<dbReference type="PANTHER" id="PTHR13958">
    <property type="entry name" value="CENTROSOME-ASSOCIATED PROTEIN 350"/>
    <property type="match status" value="1"/>
</dbReference>
<feature type="domain" description="CAP-Gly" evidence="1">
    <location>
        <begin position="33"/>
        <end position="75"/>
    </location>
</feature>
<dbReference type="InterPro" id="IPR028750">
    <property type="entry name" value="CEP350/CC187"/>
</dbReference>
<dbReference type="GO" id="GO:0005813">
    <property type="term" value="C:centrosome"/>
    <property type="evidence" value="ECO:0007669"/>
    <property type="project" value="InterPro"/>
</dbReference>